<feature type="non-terminal residue" evidence="2">
    <location>
        <position position="247"/>
    </location>
</feature>
<accession>R7UYU3</accession>
<feature type="compositionally biased region" description="Acidic residues" evidence="1">
    <location>
        <begin position="170"/>
        <end position="179"/>
    </location>
</feature>
<gene>
    <name evidence="2" type="ORF">CAPTEDRAFT_227038</name>
</gene>
<protein>
    <submittedName>
        <fullName evidence="2 3">Uncharacterized protein</fullName>
    </submittedName>
</protein>
<keyword evidence="4" id="KW-1185">Reference proteome</keyword>
<dbReference type="HOGENOM" id="CLU_1126890_0_0_1"/>
<dbReference type="AlphaFoldDB" id="R7UYU3"/>
<reference evidence="3" key="3">
    <citation type="submission" date="2015-06" db="UniProtKB">
        <authorList>
            <consortium name="EnsemblMetazoa"/>
        </authorList>
    </citation>
    <scope>IDENTIFICATION</scope>
</reference>
<dbReference type="EMBL" id="KB298957">
    <property type="protein sequence ID" value="ELU08561.1"/>
    <property type="molecule type" value="Genomic_DNA"/>
</dbReference>
<dbReference type="Proteomes" id="UP000014760">
    <property type="component" value="Unassembled WGS sequence"/>
</dbReference>
<feature type="compositionally biased region" description="Polar residues" evidence="1">
    <location>
        <begin position="195"/>
        <end position="206"/>
    </location>
</feature>
<dbReference type="EnsemblMetazoa" id="CapteT227038">
    <property type="protein sequence ID" value="CapteP227038"/>
    <property type="gene ID" value="CapteG227038"/>
</dbReference>
<dbReference type="EMBL" id="AMQN01006682">
    <property type="status" value="NOT_ANNOTATED_CDS"/>
    <property type="molecule type" value="Genomic_DNA"/>
</dbReference>
<name>R7UYU3_CAPTE</name>
<evidence type="ECO:0000313" key="2">
    <source>
        <dbReference type="EMBL" id="ELU08561.1"/>
    </source>
</evidence>
<dbReference type="OrthoDB" id="6288526at2759"/>
<organism evidence="2">
    <name type="scientific">Capitella teleta</name>
    <name type="common">Polychaete worm</name>
    <dbReference type="NCBI Taxonomy" id="283909"/>
    <lineage>
        <taxon>Eukaryota</taxon>
        <taxon>Metazoa</taxon>
        <taxon>Spiralia</taxon>
        <taxon>Lophotrochozoa</taxon>
        <taxon>Annelida</taxon>
        <taxon>Polychaeta</taxon>
        <taxon>Sedentaria</taxon>
        <taxon>Scolecida</taxon>
        <taxon>Capitellidae</taxon>
        <taxon>Capitella</taxon>
    </lineage>
</organism>
<proteinExistence type="predicted"/>
<evidence type="ECO:0000256" key="1">
    <source>
        <dbReference type="SAM" id="MobiDB-lite"/>
    </source>
</evidence>
<feature type="region of interest" description="Disordered" evidence="1">
    <location>
        <begin position="166"/>
        <end position="247"/>
    </location>
</feature>
<reference evidence="2 4" key="2">
    <citation type="journal article" date="2013" name="Nature">
        <title>Insights into bilaterian evolution from three spiralian genomes.</title>
        <authorList>
            <person name="Simakov O."/>
            <person name="Marletaz F."/>
            <person name="Cho S.J."/>
            <person name="Edsinger-Gonzales E."/>
            <person name="Havlak P."/>
            <person name="Hellsten U."/>
            <person name="Kuo D.H."/>
            <person name="Larsson T."/>
            <person name="Lv J."/>
            <person name="Arendt D."/>
            <person name="Savage R."/>
            <person name="Osoegawa K."/>
            <person name="de Jong P."/>
            <person name="Grimwood J."/>
            <person name="Chapman J.A."/>
            <person name="Shapiro H."/>
            <person name="Aerts A."/>
            <person name="Otillar R.P."/>
            <person name="Terry A.Y."/>
            <person name="Boore J.L."/>
            <person name="Grigoriev I.V."/>
            <person name="Lindberg D.R."/>
            <person name="Seaver E.C."/>
            <person name="Weisblat D.A."/>
            <person name="Putnam N.H."/>
            <person name="Rokhsar D.S."/>
        </authorList>
    </citation>
    <scope>NUCLEOTIDE SEQUENCE</scope>
    <source>
        <strain evidence="2 4">I ESC-2004</strain>
    </source>
</reference>
<sequence length="247" mass="27366">MDMTEHNRIRELLISNISALCQGSVNFESEISVEGLLGITVDKKDVFLVNIKEVFHSPITVQPIMMAGEMEEEEGEEVPMPRLRAALESAEANVRKGKRKAQPHKILYDADYTDESEKRFKPDINNTAILNPAAFRMIRSDDEDDEEDTEEVEGVIGSIAIKAEPNFDVSGEELEEESNEAWLGQSPSLDEASMDGSSLSCEQNGDSGIKSEALDDSDLSASTSMNDFHEPTMKNLQQEISIPGLRL</sequence>
<evidence type="ECO:0000313" key="4">
    <source>
        <dbReference type="Proteomes" id="UP000014760"/>
    </source>
</evidence>
<reference evidence="4" key="1">
    <citation type="submission" date="2012-12" db="EMBL/GenBank/DDBJ databases">
        <authorList>
            <person name="Hellsten U."/>
            <person name="Grimwood J."/>
            <person name="Chapman J.A."/>
            <person name="Shapiro H."/>
            <person name="Aerts A."/>
            <person name="Otillar R.P."/>
            <person name="Terry A.Y."/>
            <person name="Boore J.L."/>
            <person name="Simakov O."/>
            <person name="Marletaz F."/>
            <person name="Cho S.-J."/>
            <person name="Edsinger-Gonzales E."/>
            <person name="Havlak P."/>
            <person name="Kuo D.-H."/>
            <person name="Larsson T."/>
            <person name="Lv J."/>
            <person name="Arendt D."/>
            <person name="Savage R."/>
            <person name="Osoegawa K."/>
            <person name="de Jong P."/>
            <person name="Lindberg D.R."/>
            <person name="Seaver E.C."/>
            <person name="Weisblat D.A."/>
            <person name="Putnam N.H."/>
            <person name="Grigoriev I.V."/>
            <person name="Rokhsar D.S."/>
        </authorList>
    </citation>
    <scope>NUCLEOTIDE SEQUENCE</scope>
    <source>
        <strain evidence="4">I ESC-2004</strain>
    </source>
</reference>
<evidence type="ECO:0000313" key="3">
    <source>
        <dbReference type="EnsemblMetazoa" id="CapteP227038"/>
    </source>
</evidence>